<dbReference type="EMBL" id="JACRSQ010000010">
    <property type="protein sequence ID" value="MBC8543577.1"/>
    <property type="molecule type" value="Genomic_DNA"/>
</dbReference>
<dbReference type="InterPro" id="IPR016181">
    <property type="entry name" value="Acyl_CoA_acyltransferase"/>
</dbReference>
<dbReference type="Proteomes" id="UP000657006">
    <property type="component" value="Unassembled WGS sequence"/>
</dbReference>
<dbReference type="PROSITE" id="PS51186">
    <property type="entry name" value="GNAT"/>
    <property type="match status" value="1"/>
</dbReference>
<dbReference type="Gene3D" id="3.40.630.30">
    <property type="match status" value="1"/>
</dbReference>
<dbReference type="RefSeq" id="WP_249289703.1">
    <property type="nucleotide sequence ID" value="NZ_JACRSQ010000010.1"/>
</dbReference>
<feature type="domain" description="N-acetyltransferase" evidence="1">
    <location>
        <begin position="2"/>
        <end position="150"/>
    </location>
</feature>
<proteinExistence type="predicted"/>
<gene>
    <name evidence="2" type="ORF">H8730_08470</name>
</gene>
<dbReference type="GO" id="GO:0016747">
    <property type="term" value="F:acyltransferase activity, transferring groups other than amino-acyl groups"/>
    <property type="evidence" value="ECO:0007669"/>
    <property type="project" value="InterPro"/>
</dbReference>
<dbReference type="AlphaFoldDB" id="A0A926DTR4"/>
<dbReference type="InterPro" id="IPR000182">
    <property type="entry name" value="GNAT_dom"/>
</dbReference>
<comment type="caution">
    <text evidence="2">The sequence shown here is derived from an EMBL/GenBank/DDBJ whole genome shotgun (WGS) entry which is preliminary data.</text>
</comment>
<name>A0A926DTR4_9FIRM</name>
<sequence>MIKLEEITADNLEDVLKLKVSKNQENFVSTTAYSLAQAYVYQENAYPFAIYADDILVGFIMFGFYESRNQYTLWKFLIDKCHQNKGYGKTALLLGIERMKEEHNIQKMYTGVSLGNEVAERLYKSVGFQLTGLVENGMKELQYVFAKSEKCKRQ</sequence>
<dbReference type="CDD" id="cd04301">
    <property type="entry name" value="NAT_SF"/>
    <property type="match status" value="1"/>
</dbReference>
<dbReference type="Pfam" id="PF00583">
    <property type="entry name" value="Acetyltransf_1"/>
    <property type="match status" value="1"/>
</dbReference>
<keyword evidence="3" id="KW-1185">Reference proteome</keyword>
<organism evidence="2 3">
    <name type="scientific">Bianquea renquensis</name>
    <dbReference type="NCBI Taxonomy" id="2763661"/>
    <lineage>
        <taxon>Bacteria</taxon>
        <taxon>Bacillati</taxon>
        <taxon>Bacillota</taxon>
        <taxon>Clostridia</taxon>
        <taxon>Eubacteriales</taxon>
        <taxon>Bianqueaceae</taxon>
        <taxon>Bianquea</taxon>
    </lineage>
</organism>
<protein>
    <submittedName>
        <fullName evidence="2">GNAT family N-acetyltransferase</fullName>
    </submittedName>
</protein>
<dbReference type="SUPFAM" id="SSF55729">
    <property type="entry name" value="Acyl-CoA N-acyltransferases (Nat)"/>
    <property type="match status" value="1"/>
</dbReference>
<evidence type="ECO:0000313" key="2">
    <source>
        <dbReference type="EMBL" id="MBC8543577.1"/>
    </source>
</evidence>
<evidence type="ECO:0000313" key="3">
    <source>
        <dbReference type="Proteomes" id="UP000657006"/>
    </source>
</evidence>
<accession>A0A926DTR4</accession>
<evidence type="ECO:0000259" key="1">
    <source>
        <dbReference type="PROSITE" id="PS51186"/>
    </source>
</evidence>
<reference evidence="2" key="1">
    <citation type="submission" date="2020-08" db="EMBL/GenBank/DDBJ databases">
        <title>Genome public.</title>
        <authorList>
            <person name="Liu C."/>
            <person name="Sun Q."/>
        </authorList>
    </citation>
    <scope>NUCLEOTIDE SEQUENCE</scope>
    <source>
        <strain evidence="2">NSJ-32</strain>
    </source>
</reference>